<organism evidence="2 3">
    <name type="scientific">Pyxicephalus adspersus</name>
    <name type="common">African bullfrog</name>
    <dbReference type="NCBI Taxonomy" id="30357"/>
    <lineage>
        <taxon>Eukaryota</taxon>
        <taxon>Metazoa</taxon>
        <taxon>Chordata</taxon>
        <taxon>Craniata</taxon>
        <taxon>Vertebrata</taxon>
        <taxon>Euteleostomi</taxon>
        <taxon>Amphibia</taxon>
        <taxon>Batrachia</taxon>
        <taxon>Anura</taxon>
        <taxon>Neobatrachia</taxon>
        <taxon>Ranoidea</taxon>
        <taxon>Pyxicephalidae</taxon>
        <taxon>Pyxicephalinae</taxon>
        <taxon>Pyxicephalus</taxon>
    </lineage>
</organism>
<accession>A0AAV3A624</accession>
<name>A0AAV3A624_PYXAD</name>
<dbReference type="EMBL" id="DYDO01000004">
    <property type="protein sequence ID" value="DBA26551.1"/>
    <property type="molecule type" value="Genomic_DNA"/>
</dbReference>
<feature type="domain" description="BEN" evidence="1">
    <location>
        <begin position="519"/>
        <end position="619"/>
    </location>
</feature>
<dbReference type="PANTHER" id="PTHR28665">
    <property type="entry name" value="BEN DOMAIN-CONTAINING PROTEIN 3"/>
    <property type="match status" value="1"/>
</dbReference>
<gene>
    <name evidence="2" type="ORF">GDO54_010795</name>
</gene>
<dbReference type="SMART" id="SM01025">
    <property type="entry name" value="BEN"/>
    <property type="match status" value="4"/>
</dbReference>
<feature type="domain" description="BEN" evidence="1">
    <location>
        <begin position="679"/>
        <end position="785"/>
    </location>
</feature>
<feature type="domain" description="BEN" evidence="1">
    <location>
        <begin position="358"/>
        <end position="466"/>
    </location>
</feature>
<sequence>MNGAEFQNEDDDKVKVVTVDTASEEVRLRCLRAPSVGTVNCHSSKRKQVSLMSNGSSGEAENLTNFNKRRLPSEGLLSRLKNRDSACLTQANVGLNTCSEYSTESPGEEDSVNEFATSYKKPLYGISHKITEKKNSVTSDLLASFEIYDKINQCSSSGIRMFNDLRKRETGCNSVSSPVSDESNLYSLIQKMFFTLNTLNSNMSQLHSKVDLLSLEVSRIKKKVSPNDMVAEFHPPPEYQLTSTELRQAMDQCTSAGDLACRLLLQLFPELFGSSALSRNCSTCGYINKIKLESLHLQLIRNYVEACYPSVQNNAVWQVEVLPQSSPFFENQPCQNSHFVESEEQEENTSLERANPMVSEFAINVKDLNECLEEASNPGEFAVFLLHRLFPEIFNQRKLDERNFGDPENFTLDPQRLQLIRQYTEIYFPDIQEDEIWLQQCVQRINDELESLFVDGSECDDIRDDCYESSLPDDLTIVKVEDGTENDMEKPGRKSKKIWLVPFDFDKIDIPPPDFEVPFPQFLLSKEQLKNIYETSLSIGNFASRLLVHLFPELFTHENLRKQYNCSGSLGKKQLDPVRIRLIRHYVQILYPRAKNDRVWTLEFVGKLDERCRRRDTEQRRSYQQQRKIYVPLPERRDFVPFELNSERYRDLIEGPPLPPERSSKDFCKIPLDKIVIPPPDFPVPTIYLLSDKEIRDIVQQSLSVGNFAARLLVRLFPELFTPENLRLQYNHSGACNKKQLDPIRLRLIRHYVEAVYPVDKMEEVWHYECIPSIDERCRRPNRKKCDILKKATKNQVNNC</sequence>
<proteinExistence type="predicted"/>
<evidence type="ECO:0000313" key="2">
    <source>
        <dbReference type="EMBL" id="DBA26551.1"/>
    </source>
</evidence>
<evidence type="ECO:0000313" key="3">
    <source>
        <dbReference type="Proteomes" id="UP001181693"/>
    </source>
</evidence>
<dbReference type="GO" id="GO:0000183">
    <property type="term" value="P:rDNA heterochromatin formation"/>
    <property type="evidence" value="ECO:0007669"/>
    <property type="project" value="InterPro"/>
</dbReference>
<feature type="domain" description="BEN" evidence="1">
    <location>
        <begin position="235"/>
        <end position="358"/>
    </location>
</feature>
<dbReference type="Proteomes" id="UP001181693">
    <property type="component" value="Unassembled WGS sequence"/>
</dbReference>
<protein>
    <recommendedName>
        <fullName evidence="1">BEN domain-containing protein</fullName>
    </recommendedName>
</protein>
<dbReference type="GO" id="GO:0000792">
    <property type="term" value="C:heterochromatin"/>
    <property type="evidence" value="ECO:0007669"/>
    <property type="project" value="InterPro"/>
</dbReference>
<comment type="caution">
    <text evidence="2">The sequence shown here is derived from an EMBL/GenBank/DDBJ whole genome shotgun (WGS) entry which is preliminary data.</text>
</comment>
<dbReference type="PROSITE" id="PS51457">
    <property type="entry name" value="BEN"/>
    <property type="match status" value="4"/>
</dbReference>
<dbReference type="GO" id="GO:0000122">
    <property type="term" value="P:negative regulation of transcription by RNA polymerase II"/>
    <property type="evidence" value="ECO:0007669"/>
    <property type="project" value="TreeGrafter"/>
</dbReference>
<dbReference type="AlphaFoldDB" id="A0AAV3A624"/>
<dbReference type="InterPro" id="IPR033583">
    <property type="entry name" value="BEND3"/>
</dbReference>
<reference evidence="2" key="1">
    <citation type="thesis" date="2020" institute="ProQuest LLC" country="789 East Eisenhower Parkway, Ann Arbor, MI, USA">
        <title>Comparative Genomics and Chromosome Evolution.</title>
        <authorList>
            <person name="Mudd A.B."/>
        </authorList>
    </citation>
    <scope>NUCLEOTIDE SEQUENCE</scope>
    <source>
        <strain evidence="2">1538</strain>
        <tissue evidence="2">Blood</tissue>
    </source>
</reference>
<dbReference type="PANTHER" id="PTHR28665:SF1">
    <property type="entry name" value="BEN DOMAIN-CONTAINING PROTEIN 3"/>
    <property type="match status" value="1"/>
</dbReference>
<keyword evidence="3" id="KW-1185">Reference proteome</keyword>
<evidence type="ECO:0000259" key="1">
    <source>
        <dbReference type="PROSITE" id="PS51457"/>
    </source>
</evidence>
<dbReference type="Pfam" id="PF10523">
    <property type="entry name" value="BEN"/>
    <property type="match status" value="4"/>
</dbReference>
<dbReference type="InterPro" id="IPR018379">
    <property type="entry name" value="BEN_domain"/>
</dbReference>
<dbReference type="GO" id="GO:0000182">
    <property type="term" value="F:rDNA binding"/>
    <property type="evidence" value="ECO:0007669"/>
    <property type="project" value="TreeGrafter"/>
</dbReference>